<accession>A0A084T255</accession>
<organism evidence="1 2">
    <name type="scientific">Archangium violaceum Cb vi76</name>
    <dbReference type="NCBI Taxonomy" id="1406225"/>
    <lineage>
        <taxon>Bacteria</taxon>
        <taxon>Pseudomonadati</taxon>
        <taxon>Myxococcota</taxon>
        <taxon>Myxococcia</taxon>
        <taxon>Myxococcales</taxon>
        <taxon>Cystobacterineae</taxon>
        <taxon>Archangiaceae</taxon>
        <taxon>Archangium</taxon>
    </lineage>
</organism>
<dbReference type="SUPFAM" id="SSF110296">
    <property type="entry name" value="Oligoxyloglucan reducing end-specific cellobiohydrolase"/>
    <property type="match status" value="1"/>
</dbReference>
<protein>
    <submittedName>
        <fullName evidence="1">Neuraminidase</fullName>
    </submittedName>
</protein>
<evidence type="ECO:0000313" key="2">
    <source>
        <dbReference type="Proteomes" id="UP000028547"/>
    </source>
</evidence>
<dbReference type="AlphaFoldDB" id="A0A084T255"/>
<reference evidence="1 2" key="1">
    <citation type="submission" date="2014-07" db="EMBL/GenBank/DDBJ databases">
        <title>Draft Genome Sequence of Gephyronic Acid Producer, Cystobacter violaceus Strain Cb vi76.</title>
        <authorList>
            <person name="Stevens D.C."/>
            <person name="Young J."/>
            <person name="Carmichael R."/>
            <person name="Tan J."/>
            <person name="Taylor R.E."/>
        </authorList>
    </citation>
    <scope>NUCLEOTIDE SEQUENCE [LARGE SCALE GENOMIC DNA]</scope>
    <source>
        <strain evidence="1 2">Cb vi76</strain>
    </source>
</reference>
<dbReference type="EMBL" id="JPMI01000004">
    <property type="protein sequence ID" value="KFA94790.1"/>
    <property type="molecule type" value="Genomic_DNA"/>
</dbReference>
<evidence type="ECO:0000313" key="1">
    <source>
        <dbReference type="EMBL" id="KFA94790.1"/>
    </source>
</evidence>
<sequence length="307" mass="32229">MPEKDWEKLGELSEGLKAGAVATSREGFGLIGAVAEPPGISLLERMKARRAQIHRAAAGAVTKTWEGPGWIQALDCHGALGVAIGGSLKPSGSGSDYHLLVSTDGGQQWQGRGLVGAPSLGQVLAISEREVWVLGAFFLGRTTDGGASWMELELEGERNPHTERLRRVEGGVALLGRTLSVSTDGGSTWSQLNVGAARVVDVDGAFVAAVVDGQARVGERQGSEVRWLEPLPLGREPLRLVASEGALRLLTRGVDPSKGPDPALHVSEDGGRTWASYSLPLGPQVDIAGREWGLGVDIRGGIYGRVG</sequence>
<gene>
    <name evidence="1" type="ORF">Q664_01070</name>
</gene>
<dbReference type="CDD" id="cd15482">
    <property type="entry name" value="Sialidase_non-viral"/>
    <property type="match status" value="1"/>
</dbReference>
<proteinExistence type="predicted"/>
<dbReference type="RefSeq" id="WP_043388710.1">
    <property type="nucleotide sequence ID" value="NZ_JPMI01000004.1"/>
</dbReference>
<comment type="caution">
    <text evidence="1">The sequence shown here is derived from an EMBL/GenBank/DDBJ whole genome shotgun (WGS) entry which is preliminary data.</text>
</comment>
<name>A0A084T255_9BACT</name>
<dbReference type="Proteomes" id="UP000028547">
    <property type="component" value="Unassembled WGS sequence"/>
</dbReference>
<dbReference type="Gene3D" id="2.130.10.10">
    <property type="entry name" value="YVTN repeat-like/Quinoprotein amine dehydrogenase"/>
    <property type="match status" value="1"/>
</dbReference>
<dbReference type="InterPro" id="IPR015943">
    <property type="entry name" value="WD40/YVTN_repeat-like_dom_sf"/>
</dbReference>